<dbReference type="Proteomes" id="UP001516400">
    <property type="component" value="Unassembled WGS sequence"/>
</dbReference>
<feature type="compositionally biased region" description="Basic and acidic residues" evidence="2">
    <location>
        <begin position="476"/>
        <end position="486"/>
    </location>
</feature>
<accession>A0ABD2P7T2</accession>
<name>A0ABD2P7T2_9CUCU</name>
<evidence type="ECO:0000256" key="2">
    <source>
        <dbReference type="SAM" id="MobiDB-lite"/>
    </source>
</evidence>
<dbReference type="EMBL" id="JABFTP020000185">
    <property type="protein sequence ID" value="KAL3286776.1"/>
    <property type="molecule type" value="Genomic_DNA"/>
</dbReference>
<gene>
    <name evidence="3" type="ORF">HHI36_001271</name>
</gene>
<evidence type="ECO:0000313" key="4">
    <source>
        <dbReference type="Proteomes" id="UP001516400"/>
    </source>
</evidence>
<dbReference type="AlphaFoldDB" id="A0ABD2P7T2"/>
<organism evidence="3 4">
    <name type="scientific">Cryptolaemus montrouzieri</name>
    <dbReference type="NCBI Taxonomy" id="559131"/>
    <lineage>
        <taxon>Eukaryota</taxon>
        <taxon>Metazoa</taxon>
        <taxon>Ecdysozoa</taxon>
        <taxon>Arthropoda</taxon>
        <taxon>Hexapoda</taxon>
        <taxon>Insecta</taxon>
        <taxon>Pterygota</taxon>
        <taxon>Neoptera</taxon>
        <taxon>Endopterygota</taxon>
        <taxon>Coleoptera</taxon>
        <taxon>Polyphaga</taxon>
        <taxon>Cucujiformia</taxon>
        <taxon>Coccinelloidea</taxon>
        <taxon>Coccinellidae</taxon>
        <taxon>Scymninae</taxon>
        <taxon>Scymnini</taxon>
        <taxon>Cryptolaemus</taxon>
    </lineage>
</organism>
<protein>
    <submittedName>
        <fullName evidence="3">Uncharacterized protein</fullName>
    </submittedName>
</protein>
<comment type="caution">
    <text evidence="3">The sequence shown here is derived from an EMBL/GenBank/DDBJ whole genome shotgun (WGS) entry which is preliminary data.</text>
</comment>
<sequence length="704" mass="81764">MVNFVLSFCRITAASKIFSRNFYLPLLKPLTPREAFRTFRITGKWLLGSKIQRYIPVLLNHKKKRSKFVKNYGKLKHDEMKDYSYMAPILDSENETQKILWDILEKKNGNGVFVYTVEDKKLNIVLQAQLEYAVRDGDVIDILVSQKTDKVIIKLKDFKKVPVELDFFDVKEPIFYGEGATTEADEKLHHYGKYTMSLAKIFEDKERQEEEWEIMLKRIIKRRKRHAAEKRKEYKALVKENLKKLDWDQFEEDAKKVVENINELGQEKPIDMEIDNLEKTLHVNDFFSRNDALMNKLPTMAEISDVLKNMPNAHLHELIFEEDYQDDFANALTKISGVRVILTSGKEVFISGQMVHTDDGEVFVPGQTVSTEHGLEYVPGFTVNIDGRPSLINGLIMAQKENDPMFLPTQSAITAEGQLTFALVDEERPPPPTEEHIRLRKERRIKLQQKNAISENLENTVTEEMNGEPNEYTETEEPKSDMKEKEGEYEEEDEAIILLINETDLIETDNSDTDSASLELDYEAIKLKQEKDRSELEELKKILLEDGMDRLVSDLEEKKSKLQERLDELRKLTKESERPLISYVTERDASEMASKITQDKEVINRLVDILLTIIRKTAAIRDKNSIHPENIVDTHLLLNDEGIFSEKYHKSSKSLKIFLKSLIVAANRVFKERPKDQLLALETVGEIFVDTVEKILYHYQKLQI</sequence>
<feature type="region of interest" description="Disordered" evidence="2">
    <location>
        <begin position="462"/>
        <end position="489"/>
    </location>
</feature>
<feature type="coiled-coil region" evidence="1">
    <location>
        <begin position="545"/>
        <end position="575"/>
    </location>
</feature>
<proteinExistence type="predicted"/>
<reference evidence="3 4" key="1">
    <citation type="journal article" date="2021" name="BMC Biol.">
        <title>Horizontally acquired antibacterial genes associated with adaptive radiation of ladybird beetles.</title>
        <authorList>
            <person name="Li H.S."/>
            <person name="Tang X.F."/>
            <person name="Huang Y.H."/>
            <person name="Xu Z.Y."/>
            <person name="Chen M.L."/>
            <person name="Du X.Y."/>
            <person name="Qiu B.Y."/>
            <person name="Chen P.T."/>
            <person name="Zhang W."/>
            <person name="Slipinski A."/>
            <person name="Escalona H.E."/>
            <person name="Waterhouse R.M."/>
            <person name="Zwick A."/>
            <person name="Pang H."/>
        </authorList>
    </citation>
    <scope>NUCLEOTIDE SEQUENCE [LARGE SCALE GENOMIC DNA]</scope>
    <source>
        <strain evidence="3">SYSU2018</strain>
    </source>
</reference>
<evidence type="ECO:0000313" key="3">
    <source>
        <dbReference type="EMBL" id="KAL3286776.1"/>
    </source>
</evidence>
<keyword evidence="4" id="KW-1185">Reference proteome</keyword>
<keyword evidence="1" id="KW-0175">Coiled coil</keyword>
<evidence type="ECO:0000256" key="1">
    <source>
        <dbReference type="SAM" id="Coils"/>
    </source>
</evidence>